<dbReference type="Pfam" id="PF13561">
    <property type="entry name" value="adh_short_C2"/>
    <property type="match status" value="1"/>
</dbReference>
<gene>
    <name evidence="3" type="ORF">KV110_16745</name>
</gene>
<proteinExistence type="inferred from homology"/>
<accession>A0ABX8RY09</accession>
<dbReference type="Proteomes" id="UP000694257">
    <property type="component" value="Chromosome"/>
</dbReference>
<keyword evidence="4" id="KW-1185">Reference proteome</keyword>
<sequence>MDLNLKGKRALITGASRGIGLAIARTLSAEGAAVGICARGAEALAEVAGQLGEQGGPVFHRTLDVADTAALTAFVNDTAAALDGLDIIVANASASVGDGTDAWLNNFHTDLMSLVTLIEVATPHLERSESAAVVAIASTSALEAGILPTANSFGAVKAAMLQHVSAQARQLGPKRIRLNAVSPGPVFFDGGVWDNIRTGIPALFEGAIGATALGKLASAEDVASAVAYLASPAAGHITGTNLVIDGGFTHRFDY</sequence>
<dbReference type="CDD" id="cd05233">
    <property type="entry name" value="SDR_c"/>
    <property type="match status" value="1"/>
</dbReference>
<evidence type="ECO:0000256" key="1">
    <source>
        <dbReference type="ARBA" id="ARBA00006484"/>
    </source>
</evidence>
<dbReference type="PANTHER" id="PTHR43943">
    <property type="entry name" value="DEHYDROGENASE/REDUCTASE (SDR FAMILY) MEMBER 4"/>
    <property type="match status" value="1"/>
</dbReference>
<name>A0ABX8RY09_NOCIO</name>
<organism evidence="3 4">
    <name type="scientific">Nocardia iowensis</name>
    <dbReference type="NCBI Taxonomy" id="204891"/>
    <lineage>
        <taxon>Bacteria</taxon>
        <taxon>Bacillati</taxon>
        <taxon>Actinomycetota</taxon>
        <taxon>Actinomycetes</taxon>
        <taxon>Mycobacteriales</taxon>
        <taxon>Nocardiaceae</taxon>
        <taxon>Nocardia</taxon>
    </lineage>
</organism>
<dbReference type="PANTHER" id="PTHR43943:SF17">
    <property type="entry name" value="3-PHENYLPROPIONATE-DIHYDRODIOL_CINNAMIC ACID-DIHYDRODIOL DEHYDROGENASE"/>
    <property type="match status" value="1"/>
</dbReference>
<dbReference type="InterPro" id="IPR002347">
    <property type="entry name" value="SDR_fam"/>
</dbReference>
<protein>
    <submittedName>
        <fullName evidence="3">SDR family oxidoreductase</fullName>
    </submittedName>
</protein>
<comment type="similarity">
    <text evidence="1">Belongs to the short-chain dehydrogenases/reductases (SDR) family.</text>
</comment>
<evidence type="ECO:0000256" key="2">
    <source>
        <dbReference type="ARBA" id="ARBA00023002"/>
    </source>
</evidence>
<evidence type="ECO:0000313" key="4">
    <source>
        <dbReference type="Proteomes" id="UP000694257"/>
    </source>
</evidence>
<dbReference type="EMBL" id="CP078145">
    <property type="protein sequence ID" value="QXN94548.1"/>
    <property type="molecule type" value="Genomic_DNA"/>
</dbReference>
<reference evidence="3 4" key="1">
    <citation type="submission" date="2021-07" db="EMBL/GenBank/DDBJ databases">
        <title>Whole Genome Sequence of Nocardia Iowensis.</title>
        <authorList>
            <person name="Lamm A."/>
            <person name="Collins-Fairclough A.M."/>
            <person name="Bunk B."/>
            <person name="Sproer C."/>
        </authorList>
    </citation>
    <scope>NUCLEOTIDE SEQUENCE [LARGE SCALE GENOMIC DNA]</scope>
    <source>
        <strain evidence="3 4">NRRL 5646</strain>
    </source>
</reference>
<evidence type="ECO:0000313" key="3">
    <source>
        <dbReference type="EMBL" id="QXN94548.1"/>
    </source>
</evidence>
<dbReference type="RefSeq" id="WP_218477139.1">
    <property type="nucleotide sequence ID" value="NZ_BAABJN010000015.1"/>
</dbReference>
<keyword evidence="2" id="KW-0560">Oxidoreductase</keyword>